<proteinExistence type="predicted"/>
<sequence length="424" mass="47129">MSRRTIFAWSCVIASALSALGWACHGEAAETEYVERATGSPVAYWSSQVVRRQPPTIEQVARSPARTASRTRPVMRTSSPDDITYQTVMTTQETDEESTAEVIPPGQPVVTSGTVDEEGMETGIMEDNGVVYEPGGFIQPDVYYGGGLLFGPWIQHLSVFAGAHGFKGPADLGRNGNFGLHEGLNYSAPIGGPWNIGYQVGVQVVHSDFAGHEALTWYGDNLVSRGSRAQMFLTAGLFHRPDCGRWQWSVLFDWMHDDFWVDSDLLQIRHEISFFLDDAREIGYMGMYGVKDDMLLLPNDPQNPDRRQYLDLSVLDRYVVFYRRHFCQGGEGRFWAGVSGYGDGLIGADITLPLDGSWAFEASFAYLAPNTGRGVDGQFDENWSLSMGLIWYPGRHVSEALNDLFRSVQGVADNTSMMFHGRVR</sequence>
<reference evidence="3 4" key="1">
    <citation type="journal article" name="Front. Microbiol.">
        <title>Sugar Metabolism of the First Thermophilic Planctomycete Thermogutta terrifontis: Comparative Genomic and Transcriptomic Approaches.</title>
        <authorList>
            <person name="Elcheninov A.G."/>
            <person name="Menzel P."/>
            <person name="Gudbergsdottir S.R."/>
            <person name="Slesarev A.I."/>
            <person name="Kadnikov V.V."/>
            <person name="Krogh A."/>
            <person name="Bonch-Osmolovskaya E.A."/>
            <person name="Peng X."/>
            <person name="Kublanov I.V."/>
        </authorList>
    </citation>
    <scope>NUCLEOTIDE SEQUENCE [LARGE SCALE GENOMIC DNA]</scope>
    <source>
        <strain evidence="3 4">R1</strain>
    </source>
</reference>
<dbReference type="Proteomes" id="UP000215086">
    <property type="component" value="Chromosome"/>
</dbReference>
<evidence type="ECO:0000313" key="3">
    <source>
        <dbReference type="EMBL" id="ASV76540.1"/>
    </source>
</evidence>
<dbReference type="EMBL" id="CP018477">
    <property type="protein sequence ID" value="ASV76540.1"/>
    <property type="molecule type" value="Genomic_DNA"/>
</dbReference>
<keyword evidence="4" id="KW-1185">Reference proteome</keyword>
<dbReference type="KEGG" id="ttf:THTE_3939"/>
<accession>A0A286RKR3</accession>
<evidence type="ECO:0000256" key="1">
    <source>
        <dbReference type="SAM" id="MobiDB-lite"/>
    </source>
</evidence>
<dbReference type="OrthoDB" id="280162at2"/>
<name>A0A286RKR3_9BACT</name>
<dbReference type="RefSeq" id="WP_095416305.1">
    <property type="nucleotide sequence ID" value="NZ_CP018477.1"/>
</dbReference>
<feature type="region of interest" description="Disordered" evidence="1">
    <location>
        <begin position="92"/>
        <end position="113"/>
    </location>
</feature>
<dbReference type="InterPro" id="IPR046607">
    <property type="entry name" value="DUF6666"/>
</dbReference>
<dbReference type="Pfam" id="PF20371">
    <property type="entry name" value="DUF6666"/>
    <property type="match status" value="1"/>
</dbReference>
<keyword evidence="2" id="KW-0732">Signal</keyword>
<feature type="signal peptide" evidence="2">
    <location>
        <begin position="1"/>
        <end position="23"/>
    </location>
</feature>
<dbReference type="AlphaFoldDB" id="A0A286RKR3"/>
<gene>
    <name evidence="3" type="ORF">THTE_3939</name>
</gene>
<feature type="chain" id="PRO_5012922487" evidence="2">
    <location>
        <begin position="24"/>
        <end position="424"/>
    </location>
</feature>
<protein>
    <submittedName>
        <fullName evidence="3">Uncharacterized protein</fullName>
    </submittedName>
</protein>
<evidence type="ECO:0000256" key="2">
    <source>
        <dbReference type="SAM" id="SignalP"/>
    </source>
</evidence>
<organism evidence="3 4">
    <name type="scientific">Thermogutta terrifontis</name>
    <dbReference type="NCBI Taxonomy" id="1331910"/>
    <lineage>
        <taxon>Bacteria</taxon>
        <taxon>Pseudomonadati</taxon>
        <taxon>Planctomycetota</taxon>
        <taxon>Planctomycetia</taxon>
        <taxon>Pirellulales</taxon>
        <taxon>Thermoguttaceae</taxon>
        <taxon>Thermogutta</taxon>
    </lineage>
</organism>
<evidence type="ECO:0000313" key="4">
    <source>
        <dbReference type="Proteomes" id="UP000215086"/>
    </source>
</evidence>